<feature type="compositionally biased region" description="Polar residues" evidence="6">
    <location>
        <begin position="73"/>
        <end position="98"/>
    </location>
</feature>
<feature type="compositionally biased region" description="Acidic residues" evidence="6">
    <location>
        <begin position="715"/>
        <end position="727"/>
    </location>
</feature>
<keyword evidence="4" id="KW-0833">Ubl conjugation pathway</keyword>
<proteinExistence type="inferred from homology"/>
<name>A0A8K0UW16_9AGAR</name>
<feature type="region of interest" description="Disordered" evidence="6">
    <location>
        <begin position="895"/>
        <end position="933"/>
    </location>
</feature>
<dbReference type="InterPro" id="IPR003653">
    <property type="entry name" value="Peptidase_C48_C"/>
</dbReference>
<evidence type="ECO:0000256" key="5">
    <source>
        <dbReference type="ARBA" id="ARBA00022801"/>
    </source>
</evidence>
<feature type="compositionally biased region" description="Polar residues" evidence="6">
    <location>
        <begin position="1"/>
        <end position="27"/>
    </location>
</feature>
<feature type="compositionally biased region" description="Polar residues" evidence="6">
    <location>
        <begin position="313"/>
        <end position="324"/>
    </location>
</feature>
<feature type="compositionally biased region" description="Basic and acidic residues" evidence="6">
    <location>
        <begin position="172"/>
        <end position="182"/>
    </location>
</feature>
<dbReference type="SUPFAM" id="SSF54001">
    <property type="entry name" value="Cysteine proteinases"/>
    <property type="match status" value="1"/>
</dbReference>
<keyword evidence="9" id="KW-1185">Reference proteome</keyword>
<dbReference type="PROSITE" id="PS50600">
    <property type="entry name" value="ULP_PROTEASE"/>
    <property type="match status" value="1"/>
</dbReference>
<sequence length="1128" mass="123771">MANGNAKTSLAQDRASTANLYRISSGSNPPPMNRRDASNTGANRGLDLHSSDTSQRAPQWSQPPTPIRLPGSNPFTSARLGSNLNERIGNQSRSNTILPPNKKARVEDGESSKYFRDRPQTGSSLRFSKTKDRPVHKTKDIIDLSGDTPSDTNWQVANDPDGIDEIDSFASSKDKSNAEHPFARSSPPEGASTTIMRTRIAKKETGKALDIPSFPGGLENDDIESFPDRPSDCPTRPGNVQALKTRFETEGSTVPEGVKRLDFLRMGAEGKKTSKRQSMRDKNGAMPKGFTPVLVDPRSVESDRYTFGPKNVTRGSGSKISQGANPAPLDDITLPLDAYSVGLDLTESTEDTQYWFHLLPKQRQFGVSRGANQRLLKKYSVDELVKEAEFSNLATTNHDGPPCAILRFKTLKPTRRNGSLETPNFKLGSGTAEAALCYKFHTEGPNWQNGVRYSQLLAFLRTLEKKGELDLAASKNVWLSVRAACDLKSSPNVSNAPRSASSASSGTKERDAAEEISISSASRKPMVKAMNRKGGILSLAPPRETRSSVRQRQPPRDRSVSDRAASPLEDPDELLLVYPPTGLGAVNVTRGDLKRLKPHQYLNDTLIEYGLKLWLSDLRAENPELADQVHIFSSFFYKKLSNKNAIAGYESVRKWTSKIDIFSKKYLIVPINEHLHWYLAIICHPEYVLRPPPPPPDSASVIRPMTRKRKRESEAFEEEAGLPDEAAEGLTAVDGADSTTDGRPDSPSSHSRTASGSQTAAASVPASRQRSPMNEIVPDSEAESDPSRTQPVEDGKRGEETEVEQLLVLKHCSIAEIHPESHGPLPSDIDVEMIEDDDSKSDKLGYPEDPMDVDTTVIDVDTPDPQSSPKDVSTLFDESVSVTTVPVTKFYSTAAAKRKGKEKAEPGPELDLEEPAEPISVESPEEEDATSDDSNAEHTYIFIFDSLGTQHPGAFKRLNTYLGMEANDKKAIAVEQTSKAVHKNAQVPYQPNYCDCGVYVLHFVRKFMEDPAKFTRLILSKKRPGRAERAEDWDDKAVSSMRENLMARSLKLSEEWKQLKAAETKEAAERAAADGTTTTRSASLIEDSDDDVIVADGPVSAPAAPATSKAKGKGKEKAVIEKPALRLR</sequence>
<feature type="compositionally biased region" description="Low complexity" evidence="6">
    <location>
        <begin position="1100"/>
        <end position="1109"/>
    </location>
</feature>
<feature type="compositionally biased region" description="Basic and acidic residues" evidence="6">
    <location>
        <begin position="1063"/>
        <end position="1072"/>
    </location>
</feature>
<dbReference type="PANTHER" id="PTHR46896">
    <property type="entry name" value="SENTRIN-SPECIFIC PROTEASE"/>
    <property type="match status" value="1"/>
</dbReference>
<dbReference type="GO" id="GO:0016926">
    <property type="term" value="P:protein desumoylation"/>
    <property type="evidence" value="ECO:0007669"/>
    <property type="project" value="TreeGrafter"/>
</dbReference>
<accession>A0A8K0UW16</accession>
<feature type="region of interest" description="Disordered" evidence="6">
    <location>
        <begin position="1"/>
        <end position="192"/>
    </location>
</feature>
<dbReference type="Proteomes" id="UP000813824">
    <property type="component" value="Unassembled WGS sequence"/>
</dbReference>
<keyword evidence="2" id="KW-0597">Phosphoprotein</keyword>
<dbReference type="Pfam" id="PF02902">
    <property type="entry name" value="Peptidase_C48"/>
    <property type="match status" value="2"/>
</dbReference>
<dbReference type="GO" id="GO:0070139">
    <property type="term" value="F:SUMO-specific endopeptidase activity"/>
    <property type="evidence" value="ECO:0007669"/>
    <property type="project" value="TreeGrafter"/>
</dbReference>
<comment type="caution">
    <text evidence="8">The sequence shown here is derived from an EMBL/GenBank/DDBJ whole genome shotgun (WGS) entry which is preliminary data.</text>
</comment>
<dbReference type="GO" id="GO:0006508">
    <property type="term" value="P:proteolysis"/>
    <property type="evidence" value="ECO:0007669"/>
    <property type="project" value="UniProtKB-KW"/>
</dbReference>
<evidence type="ECO:0000256" key="6">
    <source>
        <dbReference type="SAM" id="MobiDB-lite"/>
    </source>
</evidence>
<evidence type="ECO:0000256" key="3">
    <source>
        <dbReference type="ARBA" id="ARBA00022670"/>
    </source>
</evidence>
<feature type="compositionally biased region" description="Polar residues" evidence="6">
    <location>
        <begin position="147"/>
        <end position="156"/>
    </location>
</feature>
<dbReference type="PANTHER" id="PTHR46896:SF3">
    <property type="entry name" value="FI06413P-RELATED"/>
    <property type="match status" value="1"/>
</dbReference>
<organism evidence="8 9">
    <name type="scientific">Cristinia sonorae</name>
    <dbReference type="NCBI Taxonomy" id="1940300"/>
    <lineage>
        <taxon>Eukaryota</taxon>
        <taxon>Fungi</taxon>
        <taxon>Dikarya</taxon>
        <taxon>Basidiomycota</taxon>
        <taxon>Agaricomycotina</taxon>
        <taxon>Agaricomycetes</taxon>
        <taxon>Agaricomycetidae</taxon>
        <taxon>Agaricales</taxon>
        <taxon>Pleurotineae</taxon>
        <taxon>Stephanosporaceae</taxon>
        <taxon>Cristinia</taxon>
    </lineage>
</organism>
<feature type="compositionally biased region" description="Polar residues" evidence="6">
    <location>
        <begin position="737"/>
        <end position="772"/>
    </location>
</feature>
<dbReference type="InterPro" id="IPR051947">
    <property type="entry name" value="Sentrin-specific_protease"/>
</dbReference>
<protein>
    <recommendedName>
        <fullName evidence="7">Ubiquitin-like protease family profile domain-containing protein</fullName>
    </recommendedName>
</protein>
<dbReference type="InterPro" id="IPR038765">
    <property type="entry name" value="Papain-like_cys_pep_sf"/>
</dbReference>
<reference evidence="8" key="1">
    <citation type="journal article" date="2021" name="New Phytol.">
        <title>Evolutionary innovations through gain and loss of genes in the ectomycorrhizal Boletales.</title>
        <authorList>
            <person name="Wu G."/>
            <person name="Miyauchi S."/>
            <person name="Morin E."/>
            <person name="Kuo A."/>
            <person name="Drula E."/>
            <person name="Varga T."/>
            <person name="Kohler A."/>
            <person name="Feng B."/>
            <person name="Cao Y."/>
            <person name="Lipzen A."/>
            <person name="Daum C."/>
            <person name="Hundley H."/>
            <person name="Pangilinan J."/>
            <person name="Johnson J."/>
            <person name="Barry K."/>
            <person name="LaButti K."/>
            <person name="Ng V."/>
            <person name="Ahrendt S."/>
            <person name="Min B."/>
            <person name="Choi I.G."/>
            <person name="Park H."/>
            <person name="Plett J.M."/>
            <person name="Magnuson J."/>
            <person name="Spatafora J.W."/>
            <person name="Nagy L.G."/>
            <person name="Henrissat B."/>
            <person name="Grigoriev I.V."/>
            <person name="Yang Z.L."/>
            <person name="Xu J."/>
            <person name="Martin F.M."/>
        </authorList>
    </citation>
    <scope>NUCLEOTIDE SEQUENCE</scope>
    <source>
        <strain evidence="8">KKN 215</strain>
    </source>
</reference>
<evidence type="ECO:0000256" key="1">
    <source>
        <dbReference type="ARBA" id="ARBA00005234"/>
    </source>
</evidence>
<dbReference type="GO" id="GO:0005634">
    <property type="term" value="C:nucleus"/>
    <property type="evidence" value="ECO:0007669"/>
    <property type="project" value="TreeGrafter"/>
</dbReference>
<feature type="domain" description="Ubiquitin-like protease family profile" evidence="7">
    <location>
        <begin position="586"/>
        <end position="1007"/>
    </location>
</feature>
<evidence type="ECO:0000259" key="7">
    <source>
        <dbReference type="PROSITE" id="PS50600"/>
    </source>
</evidence>
<dbReference type="GO" id="GO:0005737">
    <property type="term" value="C:cytoplasm"/>
    <property type="evidence" value="ECO:0007669"/>
    <property type="project" value="TreeGrafter"/>
</dbReference>
<evidence type="ECO:0000313" key="8">
    <source>
        <dbReference type="EMBL" id="KAH8104848.1"/>
    </source>
</evidence>
<dbReference type="Gene3D" id="1.10.418.20">
    <property type="match status" value="1"/>
</dbReference>
<evidence type="ECO:0000313" key="9">
    <source>
        <dbReference type="Proteomes" id="UP000813824"/>
    </source>
</evidence>
<gene>
    <name evidence="8" type="ORF">BXZ70DRAFT_922722</name>
</gene>
<evidence type="ECO:0000256" key="2">
    <source>
        <dbReference type="ARBA" id="ARBA00022553"/>
    </source>
</evidence>
<dbReference type="AlphaFoldDB" id="A0A8K0UW16"/>
<feature type="region of interest" description="Disordered" evidence="6">
    <location>
        <begin position="489"/>
        <end position="565"/>
    </location>
</feature>
<feature type="compositionally biased region" description="Basic and acidic residues" evidence="6">
    <location>
        <begin position="129"/>
        <end position="142"/>
    </location>
</feature>
<dbReference type="EMBL" id="JAEVFJ010000005">
    <property type="protein sequence ID" value="KAH8104848.1"/>
    <property type="molecule type" value="Genomic_DNA"/>
</dbReference>
<comment type="similarity">
    <text evidence="1">Belongs to the peptidase C48 family.</text>
</comment>
<feature type="compositionally biased region" description="Low complexity" evidence="6">
    <location>
        <begin position="1073"/>
        <end position="1083"/>
    </location>
</feature>
<feature type="region of interest" description="Disordered" evidence="6">
    <location>
        <begin position="693"/>
        <end position="799"/>
    </location>
</feature>
<feature type="compositionally biased region" description="Basic and acidic residues" evidence="6">
    <location>
        <begin position="1113"/>
        <end position="1128"/>
    </location>
</feature>
<feature type="compositionally biased region" description="Polar residues" evidence="6">
    <location>
        <begin position="51"/>
        <end position="60"/>
    </location>
</feature>
<evidence type="ECO:0000256" key="4">
    <source>
        <dbReference type="ARBA" id="ARBA00022786"/>
    </source>
</evidence>
<feature type="region of interest" description="Disordered" evidence="6">
    <location>
        <begin position="1063"/>
        <end position="1128"/>
    </location>
</feature>
<keyword evidence="3" id="KW-0645">Protease</keyword>
<dbReference type="Gene3D" id="3.40.395.10">
    <property type="entry name" value="Adenoviral Proteinase, Chain A"/>
    <property type="match status" value="1"/>
</dbReference>
<feature type="compositionally biased region" description="Basic and acidic residues" evidence="6">
    <location>
        <begin position="270"/>
        <end position="283"/>
    </location>
</feature>
<dbReference type="OrthoDB" id="442460at2759"/>
<feature type="compositionally biased region" description="Low complexity" evidence="6">
    <location>
        <begin position="489"/>
        <end position="505"/>
    </location>
</feature>
<keyword evidence="5" id="KW-0378">Hydrolase</keyword>
<feature type="compositionally biased region" description="Basic and acidic residues" evidence="6">
    <location>
        <begin position="104"/>
        <end position="119"/>
    </location>
</feature>
<feature type="region of interest" description="Disordered" evidence="6">
    <location>
        <begin position="270"/>
        <end position="326"/>
    </location>
</feature>